<feature type="binding site" evidence="10">
    <location>
        <position position="162"/>
    </location>
    <ligand>
        <name>a divalent metal cation</name>
        <dbReference type="ChEBI" id="CHEBI:60240"/>
    </ligand>
</feature>
<evidence type="ECO:0000256" key="2">
    <source>
        <dbReference type="ARBA" id="ARBA00022490"/>
    </source>
</evidence>
<dbReference type="EC" id="2.3.1.234" evidence="1"/>
<dbReference type="CDD" id="cd24132">
    <property type="entry name" value="ASKHA_NBD_OSGEP_like_euk"/>
    <property type="match status" value="1"/>
</dbReference>
<dbReference type="GO" id="GO:0061711">
    <property type="term" value="F:tRNA N(6)-L-threonylcarbamoyladenine synthase activity"/>
    <property type="evidence" value="ECO:0007669"/>
    <property type="project" value="UniProtKB-EC"/>
</dbReference>
<keyword evidence="6 10" id="KW-0539">Nucleus</keyword>
<feature type="binding site" evidence="10">
    <location>
        <position position="211"/>
    </location>
    <ligand>
        <name>substrate</name>
    </ligand>
</feature>
<evidence type="ECO:0000313" key="13">
    <source>
        <dbReference type="EMBL" id="KZL84675.1"/>
    </source>
</evidence>
<dbReference type="Proteomes" id="UP000076584">
    <property type="component" value="Unassembled WGS sequence"/>
</dbReference>
<dbReference type="FunFam" id="3.30.420.40:FF:000295">
    <property type="entry name" value="Probable tRNA N6-adenosine threonylcarbamoyltransferase"/>
    <property type="match status" value="1"/>
</dbReference>
<feature type="binding site" evidence="10">
    <location>
        <position position="226"/>
    </location>
    <ligand>
        <name>substrate</name>
    </ligand>
</feature>
<accession>A0A167E3Z1</accession>
<dbReference type="InterPro" id="IPR034680">
    <property type="entry name" value="Kae1_archaea_euk"/>
</dbReference>
<dbReference type="InterPro" id="IPR017860">
    <property type="entry name" value="Peptidase_M22_CS"/>
</dbReference>
<evidence type="ECO:0000256" key="8">
    <source>
        <dbReference type="ARBA" id="ARBA00030439"/>
    </source>
</evidence>
<organism evidence="13 14">
    <name type="scientific">Colletotrichum incanum</name>
    <name type="common">Soybean anthracnose fungus</name>
    <dbReference type="NCBI Taxonomy" id="1573173"/>
    <lineage>
        <taxon>Eukaryota</taxon>
        <taxon>Fungi</taxon>
        <taxon>Dikarya</taxon>
        <taxon>Ascomycota</taxon>
        <taxon>Pezizomycotina</taxon>
        <taxon>Sordariomycetes</taxon>
        <taxon>Hypocreomycetidae</taxon>
        <taxon>Glomerellales</taxon>
        <taxon>Glomerellaceae</taxon>
        <taxon>Colletotrichum</taxon>
        <taxon>Colletotrichum spaethianum species complex</taxon>
    </lineage>
</organism>
<evidence type="ECO:0000256" key="5">
    <source>
        <dbReference type="ARBA" id="ARBA00022723"/>
    </source>
</evidence>
<comment type="cofactor">
    <cofactor evidence="10">
        <name>a divalent metal cation</name>
        <dbReference type="ChEBI" id="CHEBI:60240"/>
    </cofactor>
    <text evidence="10">Binds 1 divalent metal cation per subunit.</text>
</comment>
<sequence length="389" mass="41938">MSSTTRPPKRPHDPTLNAGTTSPSPPATMTESPSKLTTATMNKKRGLLALGCEGSANKLGIGVMLHNGTESTILSNIRHTFVSPPGTGFLPKDTAKHHRAHFVQLARRALRDAGVAPADLDCVCFTKGPGMGAPLTSVAVAARTLSLLWDKPLVGVNHCVGHIEMGRTITGAQNPVVLYVSGGNSQVIAYAEQRYRIFGETLDIAVGNCLDRFARTLEISNDPAPGYNIEQLAKQGKRLLELPYAVKGMDCSFSGILAFADILAGQMKAAQDKGEETFTPADLCFSLQETVFAMLVEITERAMAHVGSNQVLIVGGVGCNERLQEMMGEMAKERGGSVYATDERFCIDNGIMIAHAGLLAYETGFRTPLEDSSCTQRFRTDEVHIKWRD</sequence>
<evidence type="ECO:0000256" key="7">
    <source>
        <dbReference type="ARBA" id="ARBA00023315"/>
    </source>
</evidence>
<dbReference type="PANTHER" id="PTHR11735">
    <property type="entry name" value="TRNA N6-ADENOSINE THREONYLCARBAMOYLTRANSFERASE"/>
    <property type="match status" value="1"/>
</dbReference>
<dbReference type="STRING" id="1573173.A0A167E3Z1"/>
<name>A0A167E3Z1_COLIC</name>
<evidence type="ECO:0000256" key="4">
    <source>
        <dbReference type="ARBA" id="ARBA00022694"/>
    </source>
</evidence>
<keyword evidence="2 10" id="KW-0963">Cytoplasm</keyword>
<dbReference type="SUPFAM" id="SSF53067">
    <property type="entry name" value="Actin-like ATPase domain"/>
    <property type="match status" value="1"/>
</dbReference>
<comment type="caution">
    <text evidence="13">The sequence shown here is derived from an EMBL/GenBank/DDBJ whole genome shotgun (WGS) entry which is preliminary data.</text>
</comment>
<dbReference type="AlphaFoldDB" id="A0A167E3Z1"/>
<dbReference type="PANTHER" id="PTHR11735:SF14">
    <property type="entry name" value="TRNA N6-ADENOSINE THREONYLCARBAMOYLTRANSFERASE"/>
    <property type="match status" value="1"/>
</dbReference>
<feature type="binding site" evidence="10">
    <location>
        <position position="230"/>
    </location>
    <ligand>
        <name>substrate</name>
    </ligand>
</feature>
<dbReference type="GO" id="GO:0000408">
    <property type="term" value="C:EKC/KEOPS complex"/>
    <property type="evidence" value="ECO:0007669"/>
    <property type="project" value="InterPro"/>
</dbReference>
<feature type="binding site" evidence="10">
    <location>
        <position position="348"/>
    </location>
    <ligand>
        <name>a divalent metal cation</name>
        <dbReference type="ChEBI" id="CHEBI:60240"/>
    </ligand>
</feature>
<feature type="binding site" evidence="10">
    <location>
        <position position="179"/>
    </location>
    <ligand>
        <name>a divalent metal cation</name>
        <dbReference type="ChEBI" id="CHEBI:60240"/>
    </ligand>
</feature>
<dbReference type="NCBIfam" id="TIGR03722">
    <property type="entry name" value="arch_KAE1"/>
    <property type="match status" value="1"/>
</dbReference>
<keyword evidence="14" id="KW-1185">Reference proteome</keyword>
<feature type="domain" description="Gcp-like" evidence="12">
    <location>
        <begin position="75"/>
        <end position="354"/>
    </location>
</feature>
<evidence type="ECO:0000259" key="12">
    <source>
        <dbReference type="Pfam" id="PF00814"/>
    </source>
</evidence>
<evidence type="ECO:0000256" key="9">
    <source>
        <dbReference type="ARBA" id="ARBA00048117"/>
    </source>
</evidence>
<evidence type="ECO:0000256" key="10">
    <source>
        <dbReference type="HAMAP-Rule" id="MF_03180"/>
    </source>
</evidence>
<proteinExistence type="inferred from homology"/>
<dbReference type="InterPro" id="IPR000905">
    <property type="entry name" value="Gcp-like_dom"/>
</dbReference>
<keyword evidence="7 10" id="KW-0012">Acyltransferase</keyword>
<dbReference type="GO" id="GO:0005737">
    <property type="term" value="C:cytoplasm"/>
    <property type="evidence" value="ECO:0007669"/>
    <property type="project" value="UniProtKB-SubCell"/>
</dbReference>
<comment type="catalytic activity">
    <reaction evidence="9 10">
        <text>L-threonylcarbamoyladenylate + adenosine(37) in tRNA = N(6)-L-threonylcarbamoyladenosine(37) in tRNA + AMP + H(+)</text>
        <dbReference type="Rhea" id="RHEA:37059"/>
        <dbReference type="Rhea" id="RHEA-COMP:10162"/>
        <dbReference type="Rhea" id="RHEA-COMP:10163"/>
        <dbReference type="ChEBI" id="CHEBI:15378"/>
        <dbReference type="ChEBI" id="CHEBI:73682"/>
        <dbReference type="ChEBI" id="CHEBI:74411"/>
        <dbReference type="ChEBI" id="CHEBI:74418"/>
        <dbReference type="ChEBI" id="CHEBI:456215"/>
        <dbReference type="EC" id="2.3.1.234"/>
    </reaction>
</comment>
<dbReference type="NCBIfam" id="TIGR00329">
    <property type="entry name" value="gcp_kae1"/>
    <property type="match status" value="1"/>
</dbReference>
<dbReference type="GO" id="GO:0005634">
    <property type="term" value="C:nucleus"/>
    <property type="evidence" value="ECO:0007669"/>
    <property type="project" value="UniProtKB-SubCell"/>
</dbReference>
<comment type="subcellular location">
    <subcellularLocation>
        <location evidence="10">Cytoplasm</location>
    </subcellularLocation>
    <subcellularLocation>
        <location evidence="10">Nucleus</location>
    </subcellularLocation>
</comment>
<dbReference type="FunFam" id="3.30.420.40:FF:000038">
    <property type="entry name" value="Probable tRNA N6-adenosine threonylcarbamoyltransferase"/>
    <property type="match status" value="1"/>
</dbReference>
<keyword evidence="4 10" id="KW-0819">tRNA processing</keyword>
<feature type="binding site" evidence="10">
    <location>
        <position position="158"/>
    </location>
    <ligand>
        <name>a divalent metal cation</name>
        <dbReference type="ChEBI" id="CHEBI:60240"/>
    </ligand>
</feature>
<feature type="region of interest" description="Disordered" evidence="11">
    <location>
        <begin position="1"/>
        <end position="35"/>
    </location>
</feature>
<dbReference type="EMBL" id="LFIW01000818">
    <property type="protein sequence ID" value="KZL84675.1"/>
    <property type="molecule type" value="Genomic_DNA"/>
</dbReference>
<feature type="binding site" evidence="10">
    <location>
        <begin position="179"/>
        <end position="183"/>
    </location>
    <ligand>
        <name>substrate</name>
    </ligand>
</feature>
<gene>
    <name evidence="13" type="ORF">CI238_11951</name>
</gene>
<reference evidence="13 14" key="1">
    <citation type="submission" date="2015-06" db="EMBL/GenBank/DDBJ databases">
        <title>Survival trade-offs in plant roots during colonization by closely related pathogenic and mutualistic fungi.</title>
        <authorList>
            <person name="Hacquard S."/>
            <person name="Kracher B."/>
            <person name="Hiruma K."/>
            <person name="Weinman A."/>
            <person name="Muench P."/>
            <person name="Garrido Oter R."/>
            <person name="Ver Loren van Themaat E."/>
            <person name="Dallerey J.-F."/>
            <person name="Damm U."/>
            <person name="Henrissat B."/>
            <person name="Lespinet O."/>
            <person name="Thon M."/>
            <person name="Kemen E."/>
            <person name="McHardy A.C."/>
            <person name="Schulze-Lefert P."/>
            <person name="O'Connell R.J."/>
        </authorList>
    </citation>
    <scope>NUCLEOTIDE SEQUENCE [LARGE SCALE GENOMIC DNA]</scope>
    <source>
        <strain evidence="13 14">MAFF 238704</strain>
    </source>
</reference>
<dbReference type="HAMAP" id="MF_01446">
    <property type="entry name" value="Kae1"/>
    <property type="match status" value="1"/>
</dbReference>
<evidence type="ECO:0000256" key="11">
    <source>
        <dbReference type="SAM" id="MobiDB-lite"/>
    </source>
</evidence>
<dbReference type="GO" id="GO:0002949">
    <property type="term" value="P:tRNA threonylcarbamoyladenosine modification"/>
    <property type="evidence" value="ECO:0007669"/>
    <property type="project" value="UniProtKB-UniRule"/>
</dbReference>
<dbReference type="Gene3D" id="3.30.420.40">
    <property type="match status" value="2"/>
</dbReference>
<keyword evidence="3 10" id="KW-0808">Transferase</keyword>
<comment type="similarity">
    <text evidence="10">Belongs to the KAE1 / TsaD family.</text>
</comment>
<dbReference type="GO" id="GO:0046872">
    <property type="term" value="F:metal ion binding"/>
    <property type="evidence" value="ECO:0007669"/>
    <property type="project" value="UniProtKB-KW"/>
</dbReference>
<keyword evidence="5 10" id="KW-0479">Metal-binding</keyword>
<dbReference type="InterPro" id="IPR017861">
    <property type="entry name" value="KAE1/TsaD"/>
</dbReference>
<evidence type="ECO:0000256" key="1">
    <source>
        <dbReference type="ARBA" id="ARBA00012156"/>
    </source>
</evidence>
<protein>
    <recommendedName>
        <fullName evidence="1">N(6)-L-threonylcarbamoyladenine synthase</fullName>
        <ecNumber evidence="1">2.3.1.234</ecNumber>
    </recommendedName>
    <alternativeName>
        <fullName evidence="8">N6-L-threonylcarbamoyladenine synthase</fullName>
    </alternativeName>
</protein>
<evidence type="ECO:0000256" key="6">
    <source>
        <dbReference type="ARBA" id="ARBA00023242"/>
    </source>
</evidence>
<feature type="compositionally biased region" description="Polar residues" evidence="11">
    <location>
        <begin position="17"/>
        <end position="35"/>
    </location>
</feature>
<feature type="binding site" evidence="10">
    <location>
        <position position="320"/>
    </location>
    <ligand>
        <name>substrate</name>
    </ligand>
</feature>
<dbReference type="PRINTS" id="PR00789">
    <property type="entry name" value="OSIALOPTASE"/>
</dbReference>
<dbReference type="InterPro" id="IPR043129">
    <property type="entry name" value="ATPase_NBD"/>
</dbReference>
<evidence type="ECO:0000313" key="14">
    <source>
        <dbReference type="Proteomes" id="UP000076584"/>
    </source>
</evidence>
<dbReference type="Pfam" id="PF00814">
    <property type="entry name" value="TsaD"/>
    <property type="match status" value="1"/>
</dbReference>
<dbReference type="PROSITE" id="PS01016">
    <property type="entry name" value="GLYCOPROTEASE"/>
    <property type="match status" value="1"/>
</dbReference>
<evidence type="ECO:0000256" key="3">
    <source>
        <dbReference type="ARBA" id="ARBA00022679"/>
    </source>
</evidence>